<evidence type="ECO:0000256" key="1">
    <source>
        <dbReference type="SAM" id="MobiDB-lite"/>
    </source>
</evidence>
<protein>
    <submittedName>
        <fullName evidence="3">NCKPL</fullName>
    </submittedName>
</protein>
<dbReference type="WBParaSite" id="maker-unitig_25238-snap-gene-0.1-mRNA-1">
    <property type="protein sequence ID" value="maker-unitig_25238-snap-gene-0.1-mRNA-1"/>
    <property type="gene ID" value="maker-unitig_25238-snap-gene-0.1"/>
</dbReference>
<evidence type="ECO:0000313" key="3">
    <source>
        <dbReference type="WBParaSite" id="maker-unitig_25238-snap-gene-0.1-mRNA-1"/>
    </source>
</evidence>
<organism evidence="2 3">
    <name type="scientific">Macrostomum lignano</name>
    <dbReference type="NCBI Taxonomy" id="282301"/>
    <lineage>
        <taxon>Eukaryota</taxon>
        <taxon>Metazoa</taxon>
        <taxon>Spiralia</taxon>
        <taxon>Lophotrochozoa</taxon>
        <taxon>Platyhelminthes</taxon>
        <taxon>Rhabditophora</taxon>
        <taxon>Macrostomorpha</taxon>
        <taxon>Macrostomida</taxon>
        <taxon>Macrostomidae</taxon>
        <taxon>Macrostomum</taxon>
    </lineage>
</organism>
<evidence type="ECO:0000313" key="2">
    <source>
        <dbReference type="Proteomes" id="UP000095280"/>
    </source>
</evidence>
<feature type="region of interest" description="Disordered" evidence="1">
    <location>
        <begin position="1"/>
        <end position="23"/>
    </location>
</feature>
<accession>A0A1I8F935</accession>
<name>A0A1I8F935_9PLAT</name>
<proteinExistence type="predicted"/>
<sequence length="190" mass="20497">ASRRRAISCRSGSSNPARPGAEPWPPIVGHVRHLLNSEQKAADFRHQSAVQDGAPASAVALRTPAPRCLGGEHLHKVQVLPVLAACKRCATSRSTLACLKTGQALRVSLLTAHDLYDVLCKLLNLLVIQPANLHDICEEEFASITDLSARYTAAVAFSSLCPLTDSSLIKQITNYDDILSILLPNQSEIK</sequence>
<reference evidence="3" key="1">
    <citation type="submission" date="2016-11" db="UniProtKB">
        <authorList>
            <consortium name="WormBaseParasite"/>
        </authorList>
    </citation>
    <scope>IDENTIFICATION</scope>
</reference>
<dbReference type="AlphaFoldDB" id="A0A1I8F935"/>
<keyword evidence="2" id="KW-1185">Reference proteome</keyword>
<dbReference type="Proteomes" id="UP000095280">
    <property type="component" value="Unplaced"/>
</dbReference>